<gene>
    <name evidence="5" type="ORF">AK812_SmicGene19877</name>
</gene>
<accession>A0A1Q9DRF3</accession>
<dbReference type="EMBL" id="LSRX01000423">
    <property type="protein sequence ID" value="OLP97746.1"/>
    <property type="molecule type" value="Genomic_DNA"/>
</dbReference>
<feature type="repeat" description="PPR" evidence="3">
    <location>
        <begin position="44"/>
        <end position="78"/>
    </location>
</feature>
<dbReference type="PANTHER" id="PTHR47447">
    <property type="entry name" value="OS03G0856100 PROTEIN"/>
    <property type="match status" value="1"/>
</dbReference>
<keyword evidence="2" id="KW-0677">Repeat</keyword>
<evidence type="ECO:0000259" key="4">
    <source>
        <dbReference type="Pfam" id="PF17177"/>
    </source>
</evidence>
<comment type="caution">
    <text evidence="5">The sequence shown here is derived from an EMBL/GenBank/DDBJ whole genome shotgun (WGS) entry which is preliminary data.</text>
</comment>
<dbReference type="PANTHER" id="PTHR47447:SF17">
    <property type="entry name" value="OS12G0638900 PROTEIN"/>
    <property type="match status" value="1"/>
</dbReference>
<dbReference type="InterPro" id="IPR011992">
    <property type="entry name" value="EF-hand-dom_pair"/>
</dbReference>
<dbReference type="OMA" id="IACINTR"/>
<dbReference type="GO" id="GO:0015631">
    <property type="term" value="F:tubulin binding"/>
    <property type="evidence" value="ECO:0007669"/>
    <property type="project" value="InterPro"/>
</dbReference>
<proteinExistence type="inferred from homology"/>
<dbReference type="InterPro" id="IPR033443">
    <property type="entry name" value="PROP1-like_PPR_dom"/>
</dbReference>
<dbReference type="Pfam" id="PF05517">
    <property type="entry name" value="p25-alpha"/>
    <property type="match status" value="1"/>
</dbReference>
<evidence type="ECO:0000256" key="2">
    <source>
        <dbReference type="ARBA" id="ARBA00022737"/>
    </source>
</evidence>
<evidence type="ECO:0000256" key="3">
    <source>
        <dbReference type="PROSITE-ProRule" id="PRU00708"/>
    </source>
</evidence>
<dbReference type="InterPro" id="IPR002885">
    <property type="entry name" value="PPR_rpt"/>
</dbReference>
<dbReference type="InterPro" id="IPR008907">
    <property type="entry name" value="TPP/p25"/>
</dbReference>
<dbReference type="OrthoDB" id="548799at2759"/>
<dbReference type="InterPro" id="IPR011990">
    <property type="entry name" value="TPR-like_helical_dom_sf"/>
</dbReference>
<feature type="domain" description="PROP1-like PPR" evidence="4">
    <location>
        <begin position="28"/>
        <end position="189"/>
    </location>
</feature>
<dbReference type="GO" id="GO:0046785">
    <property type="term" value="P:microtubule polymerization"/>
    <property type="evidence" value="ECO:0007669"/>
    <property type="project" value="InterPro"/>
</dbReference>
<comment type="similarity">
    <text evidence="1">Belongs to the TPPP family.</text>
</comment>
<dbReference type="Gene3D" id="1.25.40.10">
    <property type="entry name" value="Tetratricopeptide repeat domain"/>
    <property type="match status" value="2"/>
</dbReference>
<dbReference type="Gene3D" id="1.10.238.10">
    <property type="entry name" value="EF-hand"/>
    <property type="match status" value="1"/>
</dbReference>
<dbReference type="Proteomes" id="UP000186817">
    <property type="component" value="Unassembled WGS sequence"/>
</dbReference>
<dbReference type="SUPFAM" id="SSF47473">
    <property type="entry name" value="EF-hand"/>
    <property type="match status" value="1"/>
</dbReference>
<dbReference type="AlphaFoldDB" id="A0A1Q9DRF3"/>
<dbReference type="NCBIfam" id="TIGR00756">
    <property type="entry name" value="PPR"/>
    <property type="match status" value="3"/>
</dbReference>
<name>A0A1Q9DRF3_SYMMI</name>
<sequence>MVALQLTPSVVSYNLLISGNAGAGRTEKAAKLFTKMVSARVPPDIISCNALLHGCAKARKPAEAQQWYSKMKSLSLSPDEITYTSLIESCTRSGDVTGADDWLRTMVEAQLTPDEVAYTSVLTGFARASDVVEAQRVLCDIRSSQLEPDLVAYTALASASARAGDPEGIQTVFRDIYAAALQPNLLTWTAAIAACARARPPRPREAERAFQSMIRQSREPDEVALRRLEEAVGPHRAAVLCRGLRLPGDVVKSTRTKRAVTHSHDLPLMTDALRDVYYAFAGGSEMDGRAFVKCLKDSGLLDERLKTVQADLIFARCKQKGARKMSFDRFVGALHEEQLIDGQHLRFMD</sequence>
<evidence type="ECO:0000313" key="5">
    <source>
        <dbReference type="EMBL" id="OLP97746.1"/>
    </source>
</evidence>
<feature type="repeat" description="PPR" evidence="3">
    <location>
        <begin position="9"/>
        <end position="43"/>
    </location>
</feature>
<dbReference type="PROSITE" id="PS51375">
    <property type="entry name" value="PPR"/>
    <property type="match status" value="5"/>
</dbReference>
<feature type="repeat" description="PPR" evidence="3">
    <location>
        <begin position="79"/>
        <end position="113"/>
    </location>
</feature>
<keyword evidence="6" id="KW-1185">Reference proteome</keyword>
<organism evidence="5 6">
    <name type="scientific">Symbiodinium microadriaticum</name>
    <name type="common">Dinoflagellate</name>
    <name type="synonym">Zooxanthella microadriatica</name>
    <dbReference type="NCBI Taxonomy" id="2951"/>
    <lineage>
        <taxon>Eukaryota</taxon>
        <taxon>Sar</taxon>
        <taxon>Alveolata</taxon>
        <taxon>Dinophyceae</taxon>
        <taxon>Suessiales</taxon>
        <taxon>Symbiodiniaceae</taxon>
        <taxon>Symbiodinium</taxon>
    </lineage>
</organism>
<protein>
    <submittedName>
        <fullName evidence="5">Putative pentatricopeptide repeat-containing protein</fullName>
    </submittedName>
</protein>
<evidence type="ECO:0000256" key="1">
    <source>
        <dbReference type="ARBA" id="ARBA00010994"/>
    </source>
</evidence>
<evidence type="ECO:0000313" key="6">
    <source>
        <dbReference type="Proteomes" id="UP000186817"/>
    </source>
</evidence>
<feature type="repeat" description="PPR" evidence="3">
    <location>
        <begin position="184"/>
        <end position="220"/>
    </location>
</feature>
<reference evidence="5 6" key="1">
    <citation type="submission" date="2016-02" db="EMBL/GenBank/DDBJ databases">
        <title>Genome analysis of coral dinoflagellate symbionts highlights evolutionary adaptations to a symbiotic lifestyle.</title>
        <authorList>
            <person name="Aranda M."/>
            <person name="Li Y."/>
            <person name="Liew Y.J."/>
            <person name="Baumgarten S."/>
            <person name="Simakov O."/>
            <person name="Wilson M."/>
            <person name="Piel J."/>
            <person name="Ashoor H."/>
            <person name="Bougouffa S."/>
            <person name="Bajic V.B."/>
            <person name="Ryu T."/>
            <person name="Ravasi T."/>
            <person name="Bayer T."/>
            <person name="Micklem G."/>
            <person name="Kim H."/>
            <person name="Bhak J."/>
            <person name="Lajeunesse T.C."/>
            <person name="Voolstra C.R."/>
        </authorList>
    </citation>
    <scope>NUCLEOTIDE SEQUENCE [LARGE SCALE GENOMIC DNA]</scope>
    <source>
        <strain evidence="5 6">CCMP2467</strain>
    </source>
</reference>
<dbReference type="Pfam" id="PF17177">
    <property type="entry name" value="PPR_long"/>
    <property type="match status" value="1"/>
</dbReference>
<feature type="repeat" description="PPR" evidence="3">
    <location>
        <begin position="114"/>
        <end position="148"/>
    </location>
</feature>